<dbReference type="SFLD" id="SFLDG01118">
    <property type="entry name" value="activating_enzymes__group_2"/>
    <property type="match status" value="1"/>
</dbReference>
<dbReference type="InterPro" id="IPR034457">
    <property type="entry name" value="Organic_radical-activating"/>
</dbReference>
<dbReference type="GO" id="GO:0043365">
    <property type="term" value="F:[formate-C-acetyltransferase]-activating enzyme activity"/>
    <property type="evidence" value="ECO:0007669"/>
    <property type="project" value="UniProtKB-EC"/>
</dbReference>
<dbReference type="PROSITE" id="PS51918">
    <property type="entry name" value="RADICAL_SAM"/>
    <property type="match status" value="1"/>
</dbReference>
<keyword evidence="13" id="KW-1185">Reference proteome</keyword>
<keyword evidence="12" id="KW-0456">Lyase</keyword>
<evidence type="ECO:0000256" key="4">
    <source>
        <dbReference type="ARBA" id="ARBA00022691"/>
    </source>
</evidence>
<evidence type="ECO:0000256" key="6">
    <source>
        <dbReference type="ARBA" id="ARBA00023002"/>
    </source>
</evidence>
<keyword evidence="8" id="KW-0411">Iron-sulfur</keyword>
<evidence type="ECO:0000256" key="5">
    <source>
        <dbReference type="ARBA" id="ARBA00022723"/>
    </source>
</evidence>
<dbReference type="GO" id="GO:0016829">
    <property type="term" value="F:lyase activity"/>
    <property type="evidence" value="ECO:0007669"/>
    <property type="project" value="UniProtKB-KW"/>
</dbReference>
<dbReference type="InterPro" id="IPR017896">
    <property type="entry name" value="4Fe4S_Fe-S-bd"/>
</dbReference>
<dbReference type="GO" id="GO:0046872">
    <property type="term" value="F:metal ion binding"/>
    <property type="evidence" value="ECO:0007669"/>
    <property type="project" value="UniProtKB-KW"/>
</dbReference>
<evidence type="ECO:0000259" key="11">
    <source>
        <dbReference type="PROSITE" id="PS51918"/>
    </source>
</evidence>
<dbReference type="SUPFAM" id="SSF102114">
    <property type="entry name" value="Radical SAM enzymes"/>
    <property type="match status" value="1"/>
</dbReference>
<dbReference type="InterPro" id="IPR001989">
    <property type="entry name" value="Radical_activat_CS"/>
</dbReference>
<dbReference type="Proteomes" id="UP000012063">
    <property type="component" value="Unassembled WGS sequence"/>
</dbReference>
<evidence type="ECO:0000256" key="2">
    <source>
        <dbReference type="ARBA" id="ARBA00009777"/>
    </source>
</evidence>
<dbReference type="SUPFAM" id="SSF54862">
    <property type="entry name" value="4Fe-4S ferredoxins"/>
    <property type="match status" value="1"/>
</dbReference>
<feature type="domain" description="Radical SAM core" evidence="11">
    <location>
        <begin position="37"/>
        <end position="321"/>
    </location>
</feature>
<evidence type="ECO:0000259" key="10">
    <source>
        <dbReference type="PROSITE" id="PS51379"/>
    </source>
</evidence>
<dbReference type="Pfam" id="PF04055">
    <property type="entry name" value="Radical_SAM"/>
    <property type="match status" value="1"/>
</dbReference>
<dbReference type="RefSeq" id="WP_005487994.1">
    <property type="nucleotide sequence ID" value="NZ_CAUI01000005.1"/>
</dbReference>
<dbReference type="EMBL" id="CAUI01000005">
    <property type="protein sequence ID" value="CCU78638.1"/>
    <property type="molecule type" value="Genomic_DNA"/>
</dbReference>
<comment type="catalytic activity">
    <reaction evidence="9">
        <text>glycyl-[protein] + reduced [flavodoxin] + S-adenosyl-L-methionine = glycin-2-yl radical-[protein] + semiquinone [flavodoxin] + 5'-deoxyadenosine + L-methionine + H(+)</text>
        <dbReference type="Rhea" id="RHEA:61976"/>
        <dbReference type="Rhea" id="RHEA-COMP:10622"/>
        <dbReference type="Rhea" id="RHEA-COMP:14480"/>
        <dbReference type="Rhea" id="RHEA-COMP:15993"/>
        <dbReference type="Rhea" id="RHEA-COMP:15994"/>
        <dbReference type="ChEBI" id="CHEBI:15378"/>
        <dbReference type="ChEBI" id="CHEBI:17319"/>
        <dbReference type="ChEBI" id="CHEBI:29947"/>
        <dbReference type="ChEBI" id="CHEBI:32722"/>
        <dbReference type="ChEBI" id="CHEBI:57618"/>
        <dbReference type="ChEBI" id="CHEBI:57844"/>
        <dbReference type="ChEBI" id="CHEBI:59789"/>
        <dbReference type="ChEBI" id="CHEBI:140311"/>
    </reaction>
</comment>
<evidence type="ECO:0000256" key="7">
    <source>
        <dbReference type="ARBA" id="ARBA00023004"/>
    </source>
</evidence>
<gene>
    <name evidence="12" type="ORF">HSACCH_00778</name>
</gene>
<dbReference type="SFLD" id="SFLDG01066">
    <property type="entry name" value="organic_radical-activating_enz"/>
    <property type="match status" value="1"/>
</dbReference>
<feature type="domain" description="4Fe-4S ferredoxin-type" evidence="10">
    <location>
        <begin position="98"/>
        <end position="127"/>
    </location>
</feature>
<protein>
    <submittedName>
        <fullName evidence="12">Pyruvate formate-lyase activating enzyme</fullName>
        <ecNumber evidence="12">1.97.1.4</ecNumber>
    </submittedName>
</protein>
<feature type="domain" description="4Fe-4S ferredoxin-type" evidence="10">
    <location>
        <begin position="68"/>
        <end position="97"/>
    </location>
</feature>
<evidence type="ECO:0000256" key="3">
    <source>
        <dbReference type="ARBA" id="ARBA00022485"/>
    </source>
</evidence>
<dbReference type="PROSITE" id="PS01087">
    <property type="entry name" value="RADICAL_ACTIVATING"/>
    <property type="match status" value="1"/>
</dbReference>
<evidence type="ECO:0000256" key="8">
    <source>
        <dbReference type="ARBA" id="ARBA00023014"/>
    </source>
</evidence>
<dbReference type="Gene3D" id="3.30.70.20">
    <property type="match status" value="1"/>
</dbReference>
<dbReference type="OrthoDB" id="9782387at2"/>
<accession>M5DZR4</accession>
<comment type="cofactor">
    <cofactor evidence="1">
        <name>[4Fe-4S] cluster</name>
        <dbReference type="ChEBI" id="CHEBI:49883"/>
    </cofactor>
</comment>
<keyword evidence="12" id="KW-0670">Pyruvate</keyword>
<proteinExistence type="inferred from homology"/>
<keyword evidence="4" id="KW-0949">S-adenosyl-L-methionine</keyword>
<reference evidence="13" key="1">
    <citation type="journal article" date="2013" name="Genome Announc.">
        <title>Genome Sequence of Halanaerobium saccharolyticum subsp. saccharolyticum Strain DSM 6643T, a Halophilic Hydrogen-Producing Bacterium.</title>
        <authorList>
            <person name="Kivisto A."/>
            <person name="Larjo A."/>
            <person name="Ciranna A."/>
            <person name="Santala V."/>
            <person name="Roos C."/>
            <person name="Karp M."/>
        </authorList>
    </citation>
    <scope>NUCLEOTIDE SEQUENCE [LARGE SCALE GENOMIC DNA]</scope>
    <source>
        <strain evidence="13">DSM 6643</strain>
    </source>
</reference>
<keyword evidence="6 12" id="KW-0560">Oxidoreductase</keyword>
<organism evidence="12 13">
    <name type="scientific">Halanaerobium saccharolyticum subsp. saccharolyticum DSM 6643</name>
    <dbReference type="NCBI Taxonomy" id="1293054"/>
    <lineage>
        <taxon>Bacteria</taxon>
        <taxon>Bacillati</taxon>
        <taxon>Bacillota</taxon>
        <taxon>Clostridia</taxon>
        <taxon>Halanaerobiales</taxon>
        <taxon>Halanaerobiaceae</taxon>
        <taxon>Halanaerobium</taxon>
    </lineage>
</organism>
<dbReference type="InParanoid" id="M5DZR4"/>
<comment type="similarity">
    <text evidence="2">Belongs to the organic radical-activating enzymes family.</text>
</comment>
<dbReference type="PROSITE" id="PS51379">
    <property type="entry name" value="4FE4S_FER_2"/>
    <property type="match status" value="2"/>
</dbReference>
<dbReference type="InterPro" id="IPR012839">
    <property type="entry name" value="Organic_radical_activase"/>
</dbReference>
<dbReference type="SFLD" id="SFLDS00029">
    <property type="entry name" value="Radical_SAM"/>
    <property type="match status" value="1"/>
</dbReference>
<dbReference type="InterPro" id="IPR058240">
    <property type="entry name" value="rSAM_sf"/>
</dbReference>
<evidence type="ECO:0000313" key="13">
    <source>
        <dbReference type="Proteomes" id="UP000012063"/>
    </source>
</evidence>
<comment type="caution">
    <text evidence="12">The sequence shown here is derived from an EMBL/GenBank/DDBJ whole genome shotgun (WGS) entry which is preliminary data.</text>
</comment>
<evidence type="ECO:0000256" key="1">
    <source>
        <dbReference type="ARBA" id="ARBA00001966"/>
    </source>
</evidence>
<dbReference type="eggNOG" id="COG1180">
    <property type="taxonomic scope" value="Bacteria"/>
</dbReference>
<keyword evidence="5" id="KW-0479">Metal-binding</keyword>
<keyword evidence="7" id="KW-0408">Iron</keyword>
<evidence type="ECO:0000313" key="12">
    <source>
        <dbReference type="EMBL" id="CCU78638.1"/>
    </source>
</evidence>
<dbReference type="PANTHER" id="PTHR30352:SF4">
    <property type="entry name" value="PYRUVATE FORMATE-LYASE 2-ACTIVATING ENZYME"/>
    <property type="match status" value="1"/>
</dbReference>
<dbReference type="InterPro" id="IPR040074">
    <property type="entry name" value="BssD/PflA/YjjW"/>
</dbReference>
<dbReference type="GO" id="GO:0051539">
    <property type="term" value="F:4 iron, 4 sulfur cluster binding"/>
    <property type="evidence" value="ECO:0007669"/>
    <property type="project" value="UniProtKB-KW"/>
</dbReference>
<dbReference type="NCBIfam" id="TIGR02494">
    <property type="entry name" value="PFLE_PFLC"/>
    <property type="match status" value="1"/>
</dbReference>
<dbReference type="EC" id="1.97.1.4" evidence="12"/>
<evidence type="ECO:0000256" key="9">
    <source>
        <dbReference type="ARBA" id="ARBA00047365"/>
    </source>
</evidence>
<dbReference type="PIRSF" id="PIRSF000371">
    <property type="entry name" value="PFL_act_enz"/>
    <property type="match status" value="1"/>
</dbReference>
<dbReference type="STRING" id="1293054.HSACCH_00778"/>
<dbReference type="PANTHER" id="PTHR30352">
    <property type="entry name" value="PYRUVATE FORMATE-LYASE-ACTIVATING ENZYME"/>
    <property type="match status" value="1"/>
</dbReference>
<dbReference type="Pfam" id="PF00037">
    <property type="entry name" value="Fer4"/>
    <property type="match status" value="1"/>
</dbReference>
<sequence>MTISDRKHILQNNSDNKTEEIKNLKGMIFDIKRFATGDGPGIRGLIFLKGCPLSCKWCANPESQKFRSEIIYYKNNCVGCGKCIKSCQYDAINEDDSFGLVTDQAKCVNCGDCVEACLHDARETVGEEKSIEDLLNLIRKDRSFYDNSGGGITLTGGEPLFQCEFTVELLKAFKRENIHTAIETTGYTSQECLAAAVDYLDLIFYDFKHIDDDKHQEYTGVSNQIIKENLLWLNNNLKEEKIIIRIPYIPGHNSAVETQKRMYKYLKQFDKIKRIEIMPYHRLGAAKYEGLGLDYELKELEPVKKKDLNHFVELGEKIGVKVRIDSK</sequence>
<dbReference type="AlphaFoldDB" id="M5DZR4"/>
<keyword evidence="3" id="KW-0004">4Fe-4S</keyword>
<name>M5DZR4_9FIRM</name>
<dbReference type="Gene3D" id="3.80.30.10">
    <property type="entry name" value="pyruvate-formate lyase- activating enzyme"/>
    <property type="match status" value="1"/>
</dbReference>
<dbReference type="InterPro" id="IPR007197">
    <property type="entry name" value="rSAM"/>
</dbReference>